<feature type="transmembrane region" description="Helical" evidence="1">
    <location>
        <begin position="31"/>
        <end position="50"/>
    </location>
</feature>
<organism evidence="2 3">
    <name type="scientific">Pseudomonas chlororaphis</name>
    <dbReference type="NCBI Taxonomy" id="587753"/>
    <lineage>
        <taxon>Bacteria</taxon>
        <taxon>Pseudomonadati</taxon>
        <taxon>Pseudomonadota</taxon>
        <taxon>Gammaproteobacteria</taxon>
        <taxon>Pseudomonadales</taxon>
        <taxon>Pseudomonadaceae</taxon>
        <taxon>Pseudomonas</taxon>
    </lineage>
</organism>
<keyword evidence="1" id="KW-0812">Transmembrane</keyword>
<keyword evidence="1" id="KW-0472">Membrane</keyword>
<evidence type="ECO:0000313" key="2">
    <source>
        <dbReference type="EMBL" id="AKJ96949.1"/>
    </source>
</evidence>
<reference evidence="3" key="2">
    <citation type="submission" date="2015-03" db="EMBL/GenBank/DDBJ databases">
        <authorList>
            <person name="Deng P."/>
            <person name="Lu S."/>
        </authorList>
    </citation>
    <scope>NUCLEOTIDE SEQUENCE [LARGE SCALE GENOMIC DNA]</scope>
    <source>
        <strain evidence="3">UFB2</strain>
    </source>
</reference>
<evidence type="ECO:0000313" key="3">
    <source>
        <dbReference type="Proteomes" id="UP000035212"/>
    </source>
</evidence>
<proteinExistence type="predicted"/>
<keyword evidence="1" id="KW-1133">Transmembrane helix</keyword>
<evidence type="ECO:0000256" key="1">
    <source>
        <dbReference type="SAM" id="Phobius"/>
    </source>
</evidence>
<feature type="transmembrane region" description="Helical" evidence="1">
    <location>
        <begin position="83"/>
        <end position="100"/>
    </location>
</feature>
<sequence>MAAMLRVPSAAAYLIQNVWKDNPLVSSTVKTALIIFSILIAIFSTVLWHLSASMQEELTMAIGYDPKQFAAITTAAAMLNTKAALLGALAAILNGVYFWLSTIGSADTSSDA</sequence>
<dbReference type="AlphaFoldDB" id="A0A0G3G919"/>
<dbReference type="PATRIC" id="fig|587753.11.peg.492"/>
<accession>A0A0G3G919</accession>
<protein>
    <submittedName>
        <fullName evidence="2">Uncharacterized protein</fullName>
    </submittedName>
</protein>
<reference evidence="2 3" key="1">
    <citation type="journal article" date="2015" name="Stand. Genomic Sci.">
        <title>Complete genome of Pseudomonas chlororaphis strain UFB2, a soil bacterium with antibacterial activity against bacterial canker pathogen of tomato.</title>
        <authorList>
            <person name="Deng P."/>
            <person name="Wang X."/>
            <person name="Baird S.M."/>
            <person name="Lu S.E."/>
        </authorList>
    </citation>
    <scope>NUCLEOTIDE SEQUENCE [LARGE SCALE GENOMIC DNA]</scope>
    <source>
        <strain evidence="2 3">UFB2</strain>
    </source>
</reference>
<name>A0A0G3G919_9PSED</name>
<dbReference type="EMBL" id="CP011020">
    <property type="protein sequence ID" value="AKJ96949.1"/>
    <property type="molecule type" value="Genomic_DNA"/>
</dbReference>
<dbReference type="Proteomes" id="UP000035212">
    <property type="component" value="Chromosome"/>
</dbReference>
<gene>
    <name evidence="2" type="ORF">VM99_02385</name>
</gene>